<organism evidence="2">
    <name type="scientific">Candidatus Kentrum sp. LFY</name>
    <dbReference type="NCBI Taxonomy" id="2126342"/>
    <lineage>
        <taxon>Bacteria</taxon>
        <taxon>Pseudomonadati</taxon>
        <taxon>Pseudomonadota</taxon>
        <taxon>Gammaproteobacteria</taxon>
        <taxon>Candidatus Kentrum</taxon>
    </lineage>
</organism>
<proteinExistence type="predicted"/>
<keyword evidence="2" id="KW-0378">Hydrolase</keyword>
<feature type="domain" description="AB hydrolase-1" evidence="1">
    <location>
        <begin position="34"/>
        <end position="134"/>
    </location>
</feature>
<dbReference type="PANTHER" id="PTHR43194:SF2">
    <property type="entry name" value="PEROXISOMAL MEMBRANE PROTEIN LPX1"/>
    <property type="match status" value="1"/>
</dbReference>
<dbReference type="AlphaFoldDB" id="A0A450V6A6"/>
<dbReference type="Gene3D" id="3.40.50.1820">
    <property type="entry name" value="alpha/beta hydrolase"/>
    <property type="match status" value="1"/>
</dbReference>
<dbReference type="InterPro" id="IPR050228">
    <property type="entry name" value="Carboxylesterase_BioH"/>
</dbReference>
<dbReference type="PRINTS" id="PR00111">
    <property type="entry name" value="ABHYDROLASE"/>
</dbReference>
<dbReference type="PANTHER" id="PTHR43194">
    <property type="entry name" value="HYDROLASE ALPHA/BETA FOLD FAMILY"/>
    <property type="match status" value="1"/>
</dbReference>
<evidence type="ECO:0000313" key="2">
    <source>
        <dbReference type="EMBL" id="VFK00301.1"/>
    </source>
</evidence>
<dbReference type="InterPro" id="IPR000639">
    <property type="entry name" value="Epox_hydrolase-like"/>
</dbReference>
<dbReference type="Pfam" id="PF00561">
    <property type="entry name" value="Abhydrolase_1"/>
    <property type="match status" value="1"/>
</dbReference>
<accession>A0A450V6A6</accession>
<dbReference type="SUPFAM" id="SSF53474">
    <property type="entry name" value="alpha/beta-Hydrolases"/>
    <property type="match status" value="1"/>
</dbReference>
<dbReference type="GO" id="GO:0016787">
    <property type="term" value="F:hydrolase activity"/>
    <property type="evidence" value="ECO:0007669"/>
    <property type="project" value="UniProtKB-KW"/>
</dbReference>
<gene>
    <name evidence="2" type="ORF">BECKLFY1418B_GA0070995_11813</name>
</gene>
<dbReference type="PRINTS" id="PR00412">
    <property type="entry name" value="EPOXHYDRLASE"/>
</dbReference>
<reference evidence="2" key="1">
    <citation type="submission" date="2019-02" db="EMBL/GenBank/DDBJ databases">
        <authorList>
            <person name="Gruber-Vodicka R. H."/>
            <person name="Seah K. B. B."/>
        </authorList>
    </citation>
    <scope>NUCLEOTIDE SEQUENCE</scope>
    <source>
        <strain evidence="2">BECK_M7</strain>
    </source>
</reference>
<sequence length="358" mass="38757">MPTIPTLPEIDASTVTTTRITTRVLFSGPDNGIPVLFLHGNLMTGTCWEEVMLDLPMGYRGIAPDQRGYGDADSTKKIDATRGLGDFSDDAVALLDHLGVEKAHIVGHSLGGSVVWRLLMDHPGRFLTATQVAPASPYGFSGTKDVAGTPCHADFAGSGSSFMDPEAIRCLREGDRGMDSPFSPRSMLHTLIVKPPFIPEREEELVSAMLSAHLGEQGYPGDFVPSPNWPYASPGKWGPLNALSLKYTPSVERLYAADPKTTILWVRGIHDLIVSNHSVYDPATAGAQGLLPDWPGTDVYPPQPMEDQIRSVLKSYVAAGGTCREVALSTGHFPYLEQPAAFNEVFHAHIHWQSLAGR</sequence>
<evidence type="ECO:0000259" key="1">
    <source>
        <dbReference type="Pfam" id="PF00561"/>
    </source>
</evidence>
<dbReference type="InterPro" id="IPR000073">
    <property type="entry name" value="AB_hydrolase_1"/>
</dbReference>
<dbReference type="EMBL" id="CAADFF010000181">
    <property type="protein sequence ID" value="VFK00301.1"/>
    <property type="molecule type" value="Genomic_DNA"/>
</dbReference>
<dbReference type="InterPro" id="IPR029058">
    <property type="entry name" value="AB_hydrolase_fold"/>
</dbReference>
<protein>
    <submittedName>
        <fullName evidence="2">Alpha/beta hydrolase fold</fullName>
    </submittedName>
</protein>
<name>A0A450V6A6_9GAMM</name>